<evidence type="ECO:0000256" key="1">
    <source>
        <dbReference type="SAM" id="MobiDB-lite"/>
    </source>
</evidence>
<evidence type="ECO:0000313" key="3">
    <source>
        <dbReference type="Proteomes" id="UP000240883"/>
    </source>
</evidence>
<feature type="region of interest" description="Disordered" evidence="1">
    <location>
        <begin position="17"/>
        <end position="151"/>
    </location>
</feature>
<evidence type="ECO:0000313" key="2">
    <source>
        <dbReference type="EMBL" id="PSN66296.1"/>
    </source>
</evidence>
<feature type="compositionally biased region" description="Basic and acidic residues" evidence="1">
    <location>
        <begin position="117"/>
        <end position="151"/>
    </location>
</feature>
<reference evidence="2 3" key="1">
    <citation type="journal article" date="2018" name="Front. Microbiol.">
        <title>Genome-Wide Analysis of Corynespora cassiicola Leaf Fall Disease Putative Effectors.</title>
        <authorList>
            <person name="Lopez D."/>
            <person name="Ribeiro S."/>
            <person name="Label P."/>
            <person name="Fumanal B."/>
            <person name="Venisse J.S."/>
            <person name="Kohler A."/>
            <person name="de Oliveira R.R."/>
            <person name="Labutti K."/>
            <person name="Lipzen A."/>
            <person name="Lail K."/>
            <person name="Bauer D."/>
            <person name="Ohm R.A."/>
            <person name="Barry K.W."/>
            <person name="Spatafora J."/>
            <person name="Grigoriev I.V."/>
            <person name="Martin F.M."/>
            <person name="Pujade-Renaud V."/>
        </authorList>
    </citation>
    <scope>NUCLEOTIDE SEQUENCE [LARGE SCALE GENOMIC DNA]</scope>
    <source>
        <strain evidence="2 3">Philippines</strain>
    </source>
</reference>
<dbReference type="Pfam" id="PF08555">
    <property type="entry name" value="FAM32A"/>
    <property type="match status" value="1"/>
</dbReference>
<name>A0A2T2NM03_CORCC</name>
<dbReference type="STRING" id="1448308.A0A2T2NM03"/>
<dbReference type="OrthoDB" id="205403at2759"/>
<dbReference type="PANTHER" id="PTHR13282">
    <property type="entry name" value="PROTEIN FAM32A"/>
    <property type="match status" value="1"/>
</dbReference>
<dbReference type="Proteomes" id="UP000240883">
    <property type="component" value="Unassembled WGS sequence"/>
</dbReference>
<sequence length="180" mass="20123">MRRSEFGYLPGTYLRFRVPTRDRRPLAQNRRETSDSRPWCASTSSPNTHTMPSSDYAAASGGALRLKGGGVDKKKKKKKPKTADGSASEKPTSELEAKSKSPSHTPGRSVSPSAAEKAIKHSGGREKTEAEKRYDEMRRKRRDEKIKKEGFKTHKEKVEELNKYLSGLSEHHDMPKIGPG</sequence>
<dbReference type="EMBL" id="KZ678136">
    <property type="protein sequence ID" value="PSN66296.1"/>
    <property type="molecule type" value="Genomic_DNA"/>
</dbReference>
<keyword evidence="3" id="KW-1185">Reference proteome</keyword>
<protein>
    <submittedName>
        <fullName evidence="2">DUF1754-domain-containing protein</fullName>
    </submittedName>
</protein>
<organism evidence="2 3">
    <name type="scientific">Corynespora cassiicola Philippines</name>
    <dbReference type="NCBI Taxonomy" id="1448308"/>
    <lineage>
        <taxon>Eukaryota</taxon>
        <taxon>Fungi</taxon>
        <taxon>Dikarya</taxon>
        <taxon>Ascomycota</taxon>
        <taxon>Pezizomycotina</taxon>
        <taxon>Dothideomycetes</taxon>
        <taxon>Pleosporomycetidae</taxon>
        <taxon>Pleosporales</taxon>
        <taxon>Corynesporascaceae</taxon>
        <taxon>Corynespora</taxon>
    </lineage>
</organism>
<dbReference type="AlphaFoldDB" id="A0A2T2NM03"/>
<feature type="compositionally biased region" description="Polar residues" evidence="1">
    <location>
        <begin position="41"/>
        <end position="53"/>
    </location>
</feature>
<accession>A0A2T2NM03</accession>
<proteinExistence type="predicted"/>
<feature type="compositionally biased region" description="Polar residues" evidence="1">
    <location>
        <begin position="100"/>
        <end position="112"/>
    </location>
</feature>
<gene>
    <name evidence="2" type="ORF">BS50DRAFT_574746</name>
</gene>
<feature type="compositionally biased region" description="Basic and acidic residues" evidence="1">
    <location>
        <begin position="19"/>
        <end position="35"/>
    </location>
</feature>
<dbReference type="InterPro" id="IPR013865">
    <property type="entry name" value="FAM32A"/>
</dbReference>
<dbReference type="GO" id="GO:0005730">
    <property type="term" value="C:nucleolus"/>
    <property type="evidence" value="ECO:0007669"/>
    <property type="project" value="TreeGrafter"/>
</dbReference>
<dbReference type="PANTHER" id="PTHR13282:SF6">
    <property type="entry name" value="PROTEIN FAM32A"/>
    <property type="match status" value="1"/>
</dbReference>